<evidence type="ECO:0000256" key="1">
    <source>
        <dbReference type="SAM" id="MobiDB-lite"/>
    </source>
</evidence>
<organism evidence="2 3">
    <name type="scientific">Fusarium oxysporum f. sp. cubense</name>
    <dbReference type="NCBI Taxonomy" id="61366"/>
    <lineage>
        <taxon>Eukaryota</taxon>
        <taxon>Fungi</taxon>
        <taxon>Dikarya</taxon>
        <taxon>Ascomycota</taxon>
        <taxon>Pezizomycotina</taxon>
        <taxon>Sordariomycetes</taxon>
        <taxon>Hypocreomycetidae</taxon>
        <taxon>Hypocreales</taxon>
        <taxon>Nectriaceae</taxon>
        <taxon>Fusarium</taxon>
        <taxon>Fusarium oxysporum species complex</taxon>
    </lineage>
</organism>
<sequence>MQVKDDNERDSSVTEEVLAQSPALSTSVPRSVYLPSGTPHTCFHGKVQEQDDVGKRPSTEIGKVPDASNWKNSK</sequence>
<dbReference type="Proteomes" id="UP000321331">
    <property type="component" value="Unassembled WGS sequence"/>
</dbReference>
<accession>A0A5C6T9R3</accession>
<gene>
    <name evidence="2" type="ORF">FocTR4_00002587</name>
</gene>
<dbReference type="EMBL" id="VMNF01000005">
    <property type="protein sequence ID" value="TXC07249.1"/>
    <property type="molecule type" value="Genomic_DNA"/>
</dbReference>
<name>A0A5C6T9R3_FUSOC</name>
<feature type="compositionally biased region" description="Basic and acidic residues" evidence="1">
    <location>
        <begin position="46"/>
        <end position="58"/>
    </location>
</feature>
<evidence type="ECO:0000313" key="3">
    <source>
        <dbReference type="Proteomes" id="UP000321331"/>
    </source>
</evidence>
<protein>
    <submittedName>
        <fullName evidence="2">Uncharacterized protein</fullName>
    </submittedName>
</protein>
<proteinExistence type="predicted"/>
<reference evidence="2 3" key="1">
    <citation type="submission" date="2019-07" db="EMBL/GenBank/DDBJ databases">
        <title>The First High-Quality Draft Genome Sequence of the Causal Agent of the Current Panama Disease Epidemic.</title>
        <authorList>
            <person name="Warmington R.J."/>
            <person name="Kay W."/>
            <person name="Jeffries A."/>
            <person name="Bebber D."/>
            <person name="Moore K."/>
            <person name="Studholme D.J."/>
        </authorList>
    </citation>
    <scope>NUCLEOTIDE SEQUENCE [LARGE SCALE GENOMIC DNA]</scope>
    <source>
        <strain evidence="2 3">TR4</strain>
    </source>
</reference>
<feature type="compositionally biased region" description="Basic and acidic residues" evidence="1">
    <location>
        <begin position="1"/>
        <end position="12"/>
    </location>
</feature>
<dbReference type="AlphaFoldDB" id="A0A5C6T9R3"/>
<comment type="caution">
    <text evidence="2">The sequence shown here is derived from an EMBL/GenBank/DDBJ whole genome shotgun (WGS) entry which is preliminary data.</text>
</comment>
<feature type="region of interest" description="Disordered" evidence="1">
    <location>
        <begin position="1"/>
        <end position="74"/>
    </location>
</feature>
<evidence type="ECO:0000313" key="2">
    <source>
        <dbReference type="EMBL" id="TXC07249.1"/>
    </source>
</evidence>